<keyword evidence="6" id="KW-0472">Membrane</keyword>
<dbReference type="NCBIfam" id="TIGR02480">
    <property type="entry name" value="fliN"/>
    <property type="match status" value="1"/>
</dbReference>
<dbReference type="Proteomes" id="UP001600894">
    <property type="component" value="Unassembled WGS sequence"/>
</dbReference>
<reference evidence="10 11" key="1">
    <citation type="submission" date="2024-04" db="EMBL/GenBank/DDBJ databases">
        <title>Defined microbial consortia suppress multidrug-resistant proinflammatory Enterobacteriaceae via ecological control.</title>
        <authorList>
            <person name="Furuichi M."/>
            <person name="Kawaguchi T."/>
            <person name="Pust M."/>
            <person name="Yasuma K."/>
            <person name="Plichta D."/>
            <person name="Hasegawa N."/>
            <person name="Ohya T."/>
            <person name="Bhattarai S."/>
            <person name="Sasajima S."/>
            <person name="Aoto Y."/>
            <person name="Tuganbaev T."/>
            <person name="Yaginuma M."/>
            <person name="Ueda M."/>
            <person name="Okahashi N."/>
            <person name="Amafuji K."/>
            <person name="Kiridooshi Y."/>
            <person name="Sugita K."/>
            <person name="Strazar M."/>
            <person name="Skelly A."/>
            <person name="Suda W."/>
            <person name="Hattori M."/>
            <person name="Nakamoto N."/>
            <person name="Caballero S."/>
            <person name="Norman J."/>
            <person name="Olle B."/>
            <person name="Tanoue T."/>
            <person name="Arita M."/>
            <person name="Bucci V."/>
            <person name="Atarashi K."/>
            <person name="Xavier R."/>
            <person name="Honda K."/>
        </authorList>
    </citation>
    <scope>NUCLEOTIDE SEQUENCE [LARGE SCALE GENOMIC DNA]</scope>
    <source>
        <strain evidence="11">f13</strain>
    </source>
</reference>
<comment type="subcellular location">
    <subcellularLocation>
        <location evidence="1">Cell membrane</location>
        <topology evidence="1">Peripheral membrane protein</topology>
        <orientation evidence="1">Cytoplasmic side</orientation>
    </subcellularLocation>
</comment>
<dbReference type="PRINTS" id="PR00956">
    <property type="entry name" value="FLGMOTORFLIN"/>
</dbReference>
<dbReference type="InterPro" id="IPR001543">
    <property type="entry name" value="FliN-like_C"/>
</dbReference>
<keyword evidence="10" id="KW-0282">Flagellum</keyword>
<evidence type="ECO:0000256" key="4">
    <source>
        <dbReference type="ARBA" id="ARBA00022500"/>
    </source>
</evidence>
<keyword evidence="4" id="KW-0145">Chemotaxis</keyword>
<dbReference type="RefSeq" id="WP_178302118.1">
    <property type="nucleotide sequence ID" value="NZ_BAABXL010000001.1"/>
</dbReference>
<evidence type="ECO:0000313" key="10">
    <source>
        <dbReference type="EMBL" id="GAA6268523.1"/>
    </source>
</evidence>
<proteinExistence type="inferred from homology"/>
<comment type="similarity">
    <text evidence="2">Belongs to the FliN/MopA/SpaO family.</text>
</comment>
<dbReference type="InterPro" id="IPR007597">
    <property type="entry name" value="CheC"/>
</dbReference>
<keyword evidence="10" id="KW-0966">Cell projection</keyword>
<dbReference type="CDD" id="cd17907">
    <property type="entry name" value="FliY_FliN-Y"/>
    <property type="match status" value="1"/>
</dbReference>
<dbReference type="Gene3D" id="3.40.1550.10">
    <property type="entry name" value="CheC-like"/>
    <property type="match status" value="1"/>
</dbReference>
<organism evidence="10 11">
    <name type="scientific">Enterocloster alcoholdehydrogenati</name>
    <dbReference type="NCBI Taxonomy" id="2547410"/>
    <lineage>
        <taxon>Bacteria</taxon>
        <taxon>Bacillati</taxon>
        <taxon>Bacillota</taxon>
        <taxon>Clostridia</taxon>
        <taxon>Lachnospirales</taxon>
        <taxon>Lachnospiraceae</taxon>
        <taxon>Enterocloster</taxon>
    </lineage>
</organism>
<comment type="caution">
    <text evidence="10">The sequence shown here is derived from an EMBL/GenBank/DDBJ whole genome shotgun (WGS) entry which is preliminary data.</text>
</comment>
<dbReference type="InterPro" id="IPR036429">
    <property type="entry name" value="SpoA-like_sf"/>
</dbReference>
<dbReference type="Pfam" id="PF01052">
    <property type="entry name" value="FliMN_C"/>
    <property type="match status" value="1"/>
</dbReference>
<protein>
    <submittedName>
        <fullName evidence="10">Flagellar motor switch phosphatase FliY</fullName>
    </submittedName>
</protein>
<evidence type="ECO:0000256" key="6">
    <source>
        <dbReference type="ARBA" id="ARBA00023136"/>
    </source>
</evidence>
<dbReference type="SUPFAM" id="SSF103039">
    <property type="entry name" value="CheC-like"/>
    <property type="match status" value="1"/>
</dbReference>
<dbReference type="EMBL" id="BAABXL010000001">
    <property type="protein sequence ID" value="GAA6268523.1"/>
    <property type="molecule type" value="Genomic_DNA"/>
</dbReference>
<evidence type="ECO:0000256" key="5">
    <source>
        <dbReference type="ARBA" id="ARBA00022779"/>
    </source>
</evidence>
<dbReference type="InterPro" id="IPR028976">
    <property type="entry name" value="CheC-like_sf"/>
</dbReference>
<evidence type="ECO:0000256" key="2">
    <source>
        <dbReference type="ARBA" id="ARBA00009226"/>
    </source>
</evidence>
<keyword evidence="10" id="KW-0969">Cilium</keyword>
<evidence type="ECO:0000259" key="8">
    <source>
        <dbReference type="Pfam" id="PF01052"/>
    </source>
</evidence>
<sequence>MGASSFNDIEKDALGEMMNISLGASATAMSTLLGSTVNITTPVVRVLTRDQFEFKKLEPAVGVEIAYVEGLEGSNIMMFSRNDVRIIVSTLMGQDIPMEQFEMDEINRSAICEVMNQMMGASATAMSEFLKMTVNISTPVSFEIEDEQSFKEKYFPADTPMAVVGFTLEIVGKLESEFLNIMPLSLAKRLLEPFADTLKKAQAQEKVQEPVQAGQTDAPEVQPIPAASAGTMMPGTNGAETASSGEQEPLPQSAVQPGQDTAQPAFQQTAQPQPAVPGWNGMPQGGYMPPYGMMPAGDPGFMQLLTQMQQSQMQMMELMRGIEEKGKEKEKAGEHRSQSSPSIIRPSVSVPLQAVDSSGEEETANQEMLMRVPLEISVEIGRTKKLVKDILEFTQGSLVVLDKMAGEQADLYVNGQCVARGDIVVVEDNFGIRITEIVACDLNQESL</sequence>
<name>A0ABQ0AWY2_9FIRM</name>
<evidence type="ECO:0000259" key="9">
    <source>
        <dbReference type="Pfam" id="PF04509"/>
    </source>
</evidence>
<feature type="domain" description="CheC-like protein" evidence="9">
    <location>
        <begin position="9"/>
        <end position="44"/>
    </location>
</feature>
<dbReference type="Pfam" id="PF04509">
    <property type="entry name" value="CheC"/>
    <property type="match status" value="2"/>
</dbReference>
<evidence type="ECO:0000256" key="7">
    <source>
        <dbReference type="SAM" id="MobiDB-lite"/>
    </source>
</evidence>
<accession>A0ABQ0AWY2</accession>
<dbReference type="Gene3D" id="2.30.330.10">
    <property type="entry name" value="SpoA-like"/>
    <property type="match status" value="1"/>
</dbReference>
<evidence type="ECO:0000256" key="1">
    <source>
        <dbReference type="ARBA" id="ARBA00004413"/>
    </source>
</evidence>
<dbReference type="InterPro" id="IPR012826">
    <property type="entry name" value="FliN"/>
</dbReference>
<feature type="compositionally biased region" description="Low complexity" evidence="7">
    <location>
        <begin position="259"/>
        <end position="283"/>
    </location>
</feature>
<gene>
    <name evidence="10" type="primary">fliY</name>
    <name evidence="10" type="ORF">F130042H8_15830</name>
</gene>
<feature type="domain" description="CheC-like protein" evidence="9">
    <location>
        <begin position="108"/>
        <end position="141"/>
    </location>
</feature>
<keyword evidence="5" id="KW-0283">Flagellar rotation</keyword>
<dbReference type="PANTHER" id="PTHR43484:SF1">
    <property type="entry name" value="FLAGELLAR MOTOR SWITCH PROTEIN FLIN"/>
    <property type="match status" value="1"/>
</dbReference>
<feature type="compositionally biased region" description="Low complexity" evidence="7">
    <location>
        <begin position="338"/>
        <end position="348"/>
    </location>
</feature>
<keyword evidence="11" id="KW-1185">Reference proteome</keyword>
<evidence type="ECO:0000313" key="11">
    <source>
        <dbReference type="Proteomes" id="UP001600894"/>
    </source>
</evidence>
<feature type="region of interest" description="Disordered" evidence="7">
    <location>
        <begin position="205"/>
        <end position="283"/>
    </location>
</feature>
<feature type="compositionally biased region" description="Basic and acidic residues" evidence="7">
    <location>
        <begin position="325"/>
        <end position="337"/>
    </location>
</feature>
<dbReference type="InterPro" id="IPR051469">
    <property type="entry name" value="FliN/MopA/SpaO"/>
</dbReference>
<dbReference type="InterPro" id="IPR001172">
    <property type="entry name" value="FliN_T3SS_HrcQb"/>
</dbReference>
<feature type="domain" description="Flagellar motor switch protein FliN-like C-terminal" evidence="8">
    <location>
        <begin position="368"/>
        <end position="438"/>
    </location>
</feature>
<evidence type="ECO:0000256" key="3">
    <source>
        <dbReference type="ARBA" id="ARBA00022475"/>
    </source>
</evidence>
<dbReference type="PANTHER" id="PTHR43484">
    <property type="match status" value="1"/>
</dbReference>
<feature type="region of interest" description="Disordered" evidence="7">
    <location>
        <begin position="325"/>
        <end position="348"/>
    </location>
</feature>
<keyword evidence="3" id="KW-1003">Cell membrane</keyword>
<dbReference type="SUPFAM" id="SSF101801">
    <property type="entry name" value="Surface presentation of antigens (SPOA)"/>
    <property type="match status" value="1"/>
</dbReference>